<keyword evidence="1" id="KW-0805">Transcription regulation</keyword>
<dbReference type="SMART" id="SM00347">
    <property type="entry name" value="HTH_MARR"/>
    <property type="match status" value="1"/>
</dbReference>
<dbReference type="CDD" id="cd00090">
    <property type="entry name" value="HTH_ARSR"/>
    <property type="match status" value="1"/>
</dbReference>
<dbReference type="Gene3D" id="1.10.10.10">
    <property type="entry name" value="Winged helix-like DNA-binding domain superfamily/Winged helix DNA-binding domain"/>
    <property type="match status" value="1"/>
</dbReference>
<feature type="domain" description="HTH marR-type" evidence="4">
    <location>
        <begin position="14"/>
        <end position="146"/>
    </location>
</feature>
<accession>A0A5Q2MHT7</accession>
<proteinExistence type="predicted"/>
<dbReference type="Pfam" id="PF12802">
    <property type="entry name" value="MarR_2"/>
    <property type="match status" value="1"/>
</dbReference>
<dbReference type="GO" id="GO:0003677">
    <property type="term" value="F:DNA binding"/>
    <property type="evidence" value="ECO:0007669"/>
    <property type="project" value="UniProtKB-KW"/>
</dbReference>
<keyword evidence="6" id="KW-1185">Reference proteome</keyword>
<dbReference type="PROSITE" id="PS50995">
    <property type="entry name" value="HTH_MARR_2"/>
    <property type="match status" value="1"/>
</dbReference>
<evidence type="ECO:0000259" key="4">
    <source>
        <dbReference type="PROSITE" id="PS50995"/>
    </source>
</evidence>
<evidence type="ECO:0000313" key="5">
    <source>
        <dbReference type="EMBL" id="QGG40622.1"/>
    </source>
</evidence>
<dbReference type="RefSeq" id="WP_153651893.1">
    <property type="nucleotide sequence ID" value="NZ_CP045737.1"/>
</dbReference>
<dbReference type="InterPro" id="IPR023187">
    <property type="entry name" value="Tscrpt_reg_MarR-type_CS"/>
</dbReference>
<evidence type="ECO:0000256" key="3">
    <source>
        <dbReference type="ARBA" id="ARBA00023163"/>
    </source>
</evidence>
<evidence type="ECO:0000256" key="1">
    <source>
        <dbReference type="ARBA" id="ARBA00023015"/>
    </source>
</evidence>
<dbReference type="SUPFAM" id="SSF46785">
    <property type="entry name" value="Winged helix' DNA-binding domain"/>
    <property type="match status" value="1"/>
</dbReference>
<sequence>MTAANRRGAGSPAATELVRQLRMFTAEVERYVLEMSHVHAMHRTDLAAIGLVMDRGPTSPKDISDGLGLSPSATSAMLDRLERAGHVRRERAETDRRSVRVEITDDALAVGGSMFGILAKHMRQVLGAHDEQDLARAAALMQELNAAARAARDEAAAT</sequence>
<keyword evidence="2" id="KW-0238">DNA-binding</keyword>
<organism evidence="5 6">
    <name type="scientific">Aeromicrobium yanjiei</name>
    <dbReference type="NCBI Taxonomy" id="2662028"/>
    <lineage>
        <taxon>Bacteria</taxon>
        <taxon>Bacillati</taxon>
        <taxon>Actinomycetota</taxon>
        <taxon>Actinomycetes</taxon>
        <taxon>Propionibacteriales</taxon>
        <taxon>Nocardioidaceae</taxon>
        <taxon>Aeromicrobium</taxon>
    </lineage>
</organism>
<keyword evidence="3" id="KW-0804">Transcription</keyword>
<gene>
    <name evidence="5" type="ORF">GEV26_04155</name>
</gene>
<dbReference type="InterPro" id="IPR000835">
    <property type="entry name" value="HTH_MarR-typ"/>
</dbReference>
<dbReference type="PROSITE" id="PS01117">
    <property type="entry name" value="HTH_MARR_1"/>
    <property type="match status" value="1"/>
</dbReference>
<dbReference type="InterPro" id="IPR039422">
    <property type="entry name" value="MarR/SlyA-like"/>
</dbReference>
<dbReference type="PANTHER" id="PTHR33164:SF106">
    <property type="entry name" value="TRANSCRIPTIONAL REGULATORY PROTEIN"/>
    <property type="match status" value="1"/>
</dbReference>
<dbReference type="InterPro" id="IPR011991">
    <property type="entry name" value="ArsR-like_HTH"/>
</dbReference>
<dbReference type="InterPro" id="IPR036388">
    <property type="entry name" value="WH-like_DNA-bd_sf"/>
</dbReference>
<dbReference type="EMBL" id="CP045737">
    <property type="protein sequence ID" value="QGG40622.1"/>
    <property type="molecule type" value="Genomic_DNA"/>
</dbReference>
<dbReference type="PANTHER" id="PTHR33164">
    <property type="entry name" value="TRANSCRIPTIONAL REGULATOR, MARR FAMILY"/>
    <property type="match status" value="1"/>
</dbReference>
<dbReference type="KEGG" id="aef:GEV26_04155"/>
<dbReference type="Proteomes" id="UP000392064">
    <property type="component" value="Chromosome"/>
</dbReference>
<protein>
    <submittedName>
        <fullName evidence="5">MarR family transcriptional regulator</fullName>
    </submittedName>
</protein>
<reference evidence="5 6" key="1">
    <citation type="submission" date="2019-11" db="EMBL/GenBank/DDBJ databases">
        <authorList>
            <person name="Li J."/>
        </authorList>
    </citation>
    <scope>NUCLEOTIDE SEQUENCE [LARGE SCALE GENOMIC DNA]</scope>
    <source>
        <strain evidence="5 6">MF47</strain>
    </source>
</reference>
<dbReference type="AlphaFoldDB" id="A0A5Q2MHT7"/>
<dbReference type="PRINTS" id="PR00598">
    <property type="entry name" value="HTHMARR"/>
</dbReference>
<evidence type="ECO:0000256" key="2">
    <source>
        <dbReference type="ARBA" id="ARBA00023125"/>
    </source>
</evidence>
<dbReference type="GO" id="GO:0006950">
    <property type="term" value="P:response to stress"/>
    <property type="evidence" value="ECO:0007669"/>
    <property type="project" value="TreeGrafter"/>
</dbReference>
<evidence type="ECO:0000313" key="6">
    <source>
        <dbReference type="Proteomes" id="UP000392064"/>
    </source>
</evidence>
<dbReference type="InterPro" id="IPR036390">
    <property type="entry name" value="WH_DNA-bd_sf"/>
</dbReference>
<dbReference type="GO" id="GO:0003700">
    <property type="term" value="F:DNA-binding transcription factor activity"/>
    <property type="evidence" value="ECO:0007669"/>
    <property type="project" value="InterPro"/>
</dbReference>
<name>A0A5Q2MHT7_9ACTN</name>